<keyword evidence="4" id="KW-1185">Reference proteome</keyword>
<evidence type="ECO:0000256" key="1">
    <source>
        <dbReference type="SAM" id="Phobius"/>
    </source>
</evidence>
<keyword evidence="1" id="KW-0812">Transmembrane</keyword>
<evidence type="ECO:0000259" key="2">
    <source>
        <dbReference type="Pfam" id="PF24463"/>
    </source>
</evidence>
<feature type="transmembrane region" description="Helical" evidence="1">
    <location>
        <begin position="12"/>
        <end position="32"/>
    </location>
</feature>
<dbReference type="EMBL" id="PHNJ01000002">
    <property type="protein sequence ID" value="TYL39598.1"/>
    <property type="molecule type" value="Genomic_DNA"/>
</dbReference>
<gene>
    <name evidence="3" type="ORF">CV102_04720</name>
</gene>
<organism evidence="3 4">
    <name type="scientific">Natronococcus pandeyae</name>
    <dbReference type="NCBI Taxonomy" id="2055836"/>
    <lineage>
        <taxon>Archaea</taxon>
        <taxon>Methanobacteriati</taxon>
        <taxon>Methanobacteriota</taxon>
        <taxon>Stenosarchaea group</taxon>
        <taxon>Halobacteria</taxon>
        <taxon>Halobacteriales</taxon>
        <taxon>Natrialbaceae</taxon>
        <taxon>Natronococcus</taxon>
    </lineage>
</organism>
<accession>A0A8J8Q6P5</accession>
<keyword evidence="1" id="KW-1133">Transmembrane helix</keyword>
<evidence type="ECO:0000313" key="3">
    <source>
        <dbReference type="EMBL" id="TYL39598.1"/>
    </source>
</evidence>
<dbReference type="AlphaFoldDB" id="A0A8J8Q6P5"/>
<dbReference type="Proteomes" id="UP000766904">
    <property type="component" value="Unassembled WGS sequence"/>
</dbReference>
<sequence length="85" mass="9324">MVWSGLPWEGLILYFLLLVSAGLLGWVPFYLLQRISLVGQIDLENVETRQEPTGSRVACYSCGRLNEASYTYCGQCGGKLFTGGG</sequence>
<comment type="caution">
    <text evidence="3">The sequence shown here is derived from an EMBL/GenBank/DDBJ whole genome shotgun (WGS) entry which is preliminary data.</text>
</comment>
<dbReference type="Pfam" id="PF24463">
    <property type="entry name" value="DUF7577"/>
    <property type="match status" value="1"/>
</dbReference>
<evidence type="ECO:0000313" key="4">
    <source>
        <dbReference type="Proteomes" id="UP000766904"/>
    </source>
</evidence>
<name>A0A8J8Q6P5_9EURY</name>
<dbReference type="InterPro" id="IPR055999">
    <property type="entry name" value="DUF7577"/>
</dbReference>
<feature type="domain" description="DUF7577" evidence="2">
    <location>
        <begin position="56"/>
        <end position="80"/>
    </location>
</feature>
<keyword evidence="1" id="KW-0472">Membrane</keyword>
<reference evidence="3" key="1">
    <citation type="submission" date="2017-11" db="EMBL/GenBank/DDBJ databases">
        <authorList>
            <person name="Kajale S.C."/>
            <person name="Sharma A."/>
        </authorList>
    </citation>
    <scope>NUCLEOTIDE SEQUENCE</scope>
    <source>
        <strain evidence="3">LS1_42</strain>
    </source>
</reference>
<protein>
    <recommendedName>
        <fullName evidence="2">DUF7577 domain-containing protein</fullName>
    </recommendedName>
</protein>
<proteinExistence type="predicted"/>